<name>A0ABD0QJY2_CIRMR</name>
<feature type="non-terminal residue" evidence="1">
    <location>
        <position position="548"/>
    </location>
</feature>
<evidence type="ECO:0000313" key="1">
    <source>
        <dbReference type="EMBL" id="KAL0186449.1"/>
    </source>
</evidence>
<organism evidence="1 2">
    <name type="scientific">Cirrhinus mrigala</name>
    <name type="common">Mrigala</name>
    <dbReference type="NCBI Taxonomy" id="683832"/>
    <lineage>
        <taxon>Eukaryota</taxon>
        <taxon>Metazoa</taxon>
        <taxon>Chordata</taxon>
        <taxon>Craniata</taxon>
        <taxon>Vertebrata</taxon>
        <taxon>Euteleostomi</taxon>
        <taxon>Actinopterygii</taxon>
        <taxon>Neopterygii</taxon>
        <taxon>Teleostei</taxon>
        <taxon>Ostariophysi</taxon>
        <taxon>Cypriniformes</taxon>
        <taxon>Cyprinidae</taxon>
        <taxon>Labeoninae</taxon>
        <taxon>Labeonini</taxon>
        <taxon>Cirrhinus</taxon>
    </lineage>
</organism>
<dbReference type="InterPro" id="IPR008042">
    <property type="entry name" value="Retrotrans_Pao"/>
</dbReference>
<dbReference type="PANTHER" id="PTHR47331:SF5">
    <property type="entry name" value="RIBONUCLEASE H"/>
    <property type="match status" value="1"/>
</dbReference>
<reference evidence="1 2" key="1">
    <citation type="submission" date="2024-05" db="EMBL/GenBank/DDBJ databases">
        <title>Genome sequencing and assembly of Indian major carp, Cirrhinus mrigala (Hamilton, 1822).</title>
        <authorList>
            <person name="Mohindra V."/>
            <person name="Chowdhury L.M."/>
            <person name="Lal K."/>
            <person name="Jena J.K."/>
        </authorList>
    </citation>
    <scope>NUCLEOTIDE SEQUENCE [LARGE SCALE GENOMIC DNA]</scope>
    <source>
        <strain evidence="1">CM1030</strain>
        <tissue evidence="1">Blood</tissue>
    </source>
</reference>
<dbReference type="AlphaFoldDB" id="A0ABD0QJY2"/>
<protein>
    <submittedName>
        <fullName evidence="1">Uncharacterized protein</fullName>
    </submittedName>
</protein>
<evidence type="ECO:0000313" key="2">
    <source>
        <dbReference type="Proteomes" id="UP001529510"/>
    </source>
</evidence>
<feature type="non-terminal residue" evidence="1">
    <location>
        <position position="1"/>
    </location>
</feature>
<dbReference type="PANTHER" id="PTHR47331">
    <property type="entry name" value="PHD-TYPE DOMAIN-CONTAINING PROTEIN"/>
    <property type="match status" value="1"/>
</dbReference>
<proteinExistence type="predicted"/>
<dbReference type="Proteomes" id="UP001529510">
    <property type="component" value="Unassembled WGS sequence"/>
</dbReference>
<dbReference type="EMBL" id="JAMKFB020000008">
    <property type="protein sequence ID" value="KAL0186449.1"/>
    <property type="molecule type" value="Genomic_DNA"/>
</dbReference>
<comment type="caution">
    <text evidence="1">The sequence shown here is derived from an EMBL/GenBank/DDBJ whole genome shotgun (WGS) entry which is preliminary data.</text>
</comment>
<dbReference type="Pfam" id="PF05380">
    <property type="entry name" value="Peptidase_A17"/>
    <property type="match status" value="1"/>
</dbReference>
<keyword evidence="2" id="KW-1185">Reference proteome</keyword>
<gene>
    <name evidence="1" type="ORF">M9458_018119</name>
</gene>
<sequence>RSNSDFKDTEQNTRVVSQEDIMFLNKLGENIRMNQDSHLEMPLAFKKRPCLPDNEPHAVMRLQHLKRRLMKDQEYREHYVKFMEEVTEKGDAEEVIDEGREGEKWYIPHHGVYHSKKPGKLHMVFDCSARYKGTSVNDHLLTGPDLMNGLTGILLQFRQYPVALMCDTEWMFHQFHVDEADRDYLPWWRNGDFDSALNIPHERTSVWYIIVPRMLAREARQLCALGGLRLHKFVSNDKAVLEKIPPSECAVNITAVDLSLTDQPLERALGIYWHLEHDNFKFCVIGKVQPATRKSILSTVASLFDPLGFLAPFLLKGKTVLQEMCRNGMGWDDPLPDGLQPGWEHWKADLANLEKIEVPRCIVPAGFWRITKREIHSFSDASMRGYGQCSYLRLENEQGDVHCSLLMAKSRVAPLKVTTIPRLELTAAVVSVAVNDMLKEEMNLADAEAYFWTDSQVVFGYINNEARHFHTFVANQVQRIHRTTTPQQWRYIPLDENPADYASQGLSVNDLVTSSWFRGPKVLWERQIPPPMDVNTQLPTGDPEVKKA</sequence>
<accession>A0ABD0QJY2</accession>